<feature type="region of interest" description="Disordered" evidence="1">
    <location>
        <begin position="38"/>
        <end position="88"/>
    </location>
</feature>
<evidence type="ECO:0000313" key="5">
    <source>
        <dbReference type="Proteomes" id="UP001283361"/>
    </source>
</evidence>
<dbReference type="PANTHER" id="PTHR46645">
    <property type="entry name" value="GRAM DOMAIN-CONTAINING PROTEIN 2B-RELATED"/>
    <property type="match status" value="1"/>
</dbReference>
<feature type="domain" description="GRAM" evidence="3">
    <location>
        <begin position="102"/>
        <end position="169"/>
    </location>
</feature>
<dbReference type="EMBL" id="JAWDGP010001658">
    <property type="protein sequence ID" value="KAK3789519.1"/>
    <property type="molecule type" value="Genomic_DNA"/>
</dbReference>
<sequence>MLRHFVSDDICFSISLEAIMDISVGAAKVSIGTVSPSLNEQRSSNVGSSALHQTVSSGSSSHQQTMETVTAPVSSQRSEGSPAKKVPDVSDLPYNISKSRTIRFHKLFKSTPIEEYPLESFSCAFKGDILLHGQLYVSHHWACFYSKIKARGRLIEIPFDKIISITREKLALIIPNAIGIQTADQKYVFGSFISRDSTYKKLVTLWKLNQDSTSGTPGLSIELGGSVIGQPTSEDSSESDTTEDDLNADQQLDRLKRVGTSGSQGHRRALVDVDHSMVGSSGKHGDKSAPAGGFGTRRTASSQCLNCKSVATSFSTFSVKLQKIPQTNLLLAVCTILVFFLLLSAMGLTYKILLLQSKLEIRNVWSPQASLSFRERAMSNLYWLQTESHASVVRQLHTVLEANIHLLEEVNTLLQSLYRDPDSNMSVKDSKQ</sequence>
<keyword evidence="2" id="KW-1133">Transmembrane helix</keyword>
<gene>
    <name evidence="4" type="ORF">RRG08_004590</name>
</gene>
<dbReference type="SMART" id="SM00568">
    <property type="entry name" value="GRAM"/>
    <property type="match status" value="1"/>
</dbReference>
<dbReference type="Gene3D" id="2.30.29.30">
    <property type="entry name" value="Pleckstrin-homology domain (PH domain)/Phosphotyrosine-binding domain (PTB)"/>
    <property type="match status" value="1"/>
</dbReference>
<keyword evidence="2" id="KW-0812">Transmembrane</keyword>
<evidence type="ECO:0000256" key="2">
    <source>
        <dbReference type="SAM" id="Phobius"/>
    </source>
</evidence>
<evidence type="ECO:0000313" key="4">
    <source>
        <dbReference type="EMBL" id="KAK3789519.1"/>
    </source>
</evidence>
<accession>A0AAE1AKI6</accession>
<dbReference type="InterPro" id="IPR011993">
    <property type="entry name" value="PH-like_dom_sf"/>
</dbReference>
<feature type="transmembrane region" description="Helical" evidence="2">
    <location>
        <begin position="329"/>
        <end position="353"/>
    </location>
</feature>
<dbReference type="InterPro" id="IPR004182">
    <property type="entry name" value="GRAM"/>
</dbReference>
<reference evidence="4" key="1">
    <citation type="journal article" date="2023" name="G3 (Bethesda)">
        <title>A reference genome for the long-term kleptoplast-retaining sea slug Elysia crispata morphotype clarki.</title>
        <authorList>
            <person name="Eastman K.E."/>
            <person name="Pendleton A.L."/>
            <person name="Shaikh M.A."/>
            <person name="Suttiyut T."/>
            <person name="Ogas R."/>
            <person name="Tomko P."/>
            <person name="Gavelis G."/>
            <person name="Widhalm J.R."/>
            <person name="Wisecaver J.H."/>
        </authorList>
    </citation>
    <scope>NUCLEOTIDE SEQUENCE</scope>
    <source>
        <strain evidence="4">ECLA1</strain>
    </source>
</reference>
<dbReference type="Proteomes" id="UP001283361">
    <property type="component" value="Unassembled WGS sequence"/>
</dbReference>
<feature type="compositionally biased region" description="Polar residues" evidence="1">
    <location>
        <begin position="38"/>
        <end position="79"/>
    </location>
</feature>
<comment type="caution">
    <text evidence="4">The sequence shown here is derived from an EMBL/GenBank/DDBJ whole genome shotgun (WGS) entry which is preliminary data.</text>
</comment>
<dbReference type="InterPro" id="IPR052633">
    <property type="entry name" value="GRAM_domain_protein_2B"/>
</dbReference>
<dbReference type="Pfam" id="PF02893">
    <property type="entry name" value="GRAM"/>
    <property type="match status" value="1"/>
</dbReference>
<feature type="region of interest" description="Disordered" evidence="1">
    <location>
        <begin position="217"/>
        <end position="250"/>
    </location>
</feature>
<dbReference type="CDD" id="cd13220">
    <property type="entry name" value="PH-GRAM_GRAMDC"/>
    <property type="match status" value="1"/>
</dbReference>
<protein>
    <recommendedName>
        <fullName evidence="3">GRAM domain-containing protein</fullName>
    </recommendedName>
</protein>
<proteinExistence type="predicted"/>
<keyword evidence="2" id="KW-0472">Membrane</keyword>
<dbReference type="AlphaFoldDB" id="A0AAE1AKI6"/>
<dbReference type="GO" id="GO:0005881">
    <property type="term" value="C:cytoplasmic microtubule"/>
    <property type="evidence" value="ECO:0007669"/>
    <property type="project" value="TreeGrafter"/>
</dbReference>
<dbReference type="PANTHER" id="PTHR46645:SF2">
    <property type="entry name" value="GRAM DOMAIN-CONTAINING PROTEIN 2B"/>
    <property type="match status" value="1"/>
</dbReference>
<keyword evidence="5" id="KW-1185">Reference proteome</keyword>
<evidence type="ECO:0000259" key="3">
    <source>
        <dbReference type="SMART" id="SM00568"/>
    </source>
</evidence>
<evidence type="ECO:0000256" key="1">
    <source>
        <dbReference type="SAM" id="MobiDB-lite"/>
    </source>
</evidence>
<feature type="compositionally biased region" description="Acidic residues" evidence="1">
    <location>
        <begin position="235"/>
        <end position="247"/>
    </location>
</feature>
<name>A0AAE1AKI6_9GAST</name>
<organism evidence="4 5">
    <name type="scientific">Elysia crispata</name>
    <name type="common">lettuce slug</name>
    <dbReference type="NCBI Taxonomy" id="231223"/>
    <lineage>
        <taxon>Eukaryota</taxon>
        <taxon>Metazoa</taxon>
        <taxon>Spiralia</taxon>
        <taxon>Lophotrochozoa</taxon>
        <taxon>Mollusca</taxon>
        <taxon>Gastropoda</taxon>
        <taxon>Heterobranchia</taxon>
        <taxon>Euthyneura</taxon>
        <taxon>Panpulmonata</taxon>
        <taxon>Sacoglossa</taxon>
        <taxon>Placobranchoidea</taxon>
        <taxon>Plakobranchidae</taxon>
        <taxon>Elysia</taxon>
    </lineage>
</organism>